<dbReference type="Gene3D" id="1.20.1250.20">
    <property type="entry name" value="MFS general substrate transporter like domains"/>
    <property type="match status" value="2"/>
</dbReference>
<dbReference type="InterPro" id="IPR036259">
    <property type="entry name" value="MFS_trans_sf"/>
</dbReference>
<reference evidence="7" key="1">
    <citation type="journal article" date="2012" name="Proc. Natl. Acad. Sci. U.S.A.">
        <title>Antigenic diversity is generated by distinct evolutionary mechanisms in African trypanosome species.</title>
        <authorList>
            <person name="Jackson A.P."/>
            <person name="Berry A."/>
            <person name="Aslett M."/>
            <person name="Allison H.C."/>
            <person name="Burton P."/>
            <person name="Vavrova-Anderson J."/>
            <person name="Brown R."/>
            <person name="Browne H."/>
            <person name="Corton N."/>
            <person name="Hauser H."/>
            <person name="Gamble J."/>
            <person name="Gilderthorp R."/>
            <person name="Marcello L."/>
            <person name="McQuillan J."/>
            <person name="Otto T.D."/>
            <person name="Quail M.A."/>
            <person name="Sanders M.J."/>
            <person name="van Tonder A."/>
            <person name="Ginger M.L."/>
            <person name="Field M.C."/>
            <person name="Barry J.D."/>
            <person name="Hertz-Fowler C."/>
            <person name="Berriman M."/>
        </authorList>
    </citation>
    <scope>NUCLEOTIDE SEQUENCE</scope>
    <source>
        <strain evidence="7">Y486</strain>
    </source>
</reference>
<comment type="subcellular location">
    <subcellularLocation>
        <location evidence="1">Membrane</location>
        <topology evidence="1">Multi-pass membrane protein</topology>
    </subcellularLocation>
</comment>
<gene>
    <name evidence="7" type="ORF">TVY486_0906350</name>
</gene>
<evidence type="ECO:0000256" key="2">
    <source>
        <dbReference type="ARBA" id="ARBA00022448"/>
    </source>
</evidence>
<protein>
    <submittedName>
        <fullName evidence="7">Putative transporter</fullName>
    </submittedName>
</protein>
<evidence type="ECO:0000256" key="1">
    <source>
        <dbReference type="ARBA" id="ARBA00004141"/>
    </source>
</evidence>
<evidence type="ECO:0000256" key="3">
    <source>
        <dbReference type="ARBA" id="ARBA00022692"/>
    </source>
</evidence>
<dbReference type="SUPFAM" id="SSF103473">
    <property type="entry name" value="MFS general substrate transporter"/>
    <property type="match status" value="1"/>
</dbReference>
<feature type="transmembrane region" description="Helical" evidence="6">
    <location>
        <begin position="68"/>
        <end position="89"/>
    </location>
</feature>
<dbReference type="PANTHER" id="PTHR23504:SF15">
    <property type="entry name" value="MAJOR FACILITATOR SUPERFAMILY (MFS) PROFILE DOMAIN-CONTAINING PROTEIN"/>
    <property type="match status" value="1"/>
</dbReference>
<evidence type="ECO:0000256" key="4">
    <source>
        <dbReference type="ARBA" id="ARBA00022989"/>
    </source>
</evidence>
<feature type="transmembrane region" description="Helical" evidence="6">
    <location>
        <begin position="560"/>
        <end position="580"/>
    </location>
</feature>
<dbReference type="InterPro" id="IPR001958">
    <property type="entry name" value="Tet-R_TetA/multi-R_MdtG-like"/>
</dbReference>
<proteinExistence type="predicted"/>
<dbReference type="EMBL" id="HE573025">
    <property type="protein sequence ID" value="CCC50814.1"/>
    <property type="molecule type" value="Genomic_DNA"/>
</dbReference>
<keyword evidence="3 6" id="KW-0812">Transmembrane</keyword>
<evidence type="ECO:0000256" key="6">
    <source>
        <dbReference type="SAM" id="Phobius"/>
    </source>
</evidence>
<dbReference type="PANTHER" id="PTHR23504">
    <property type="entry name" value="MAJOR FACILITATOR SUPERFAMILY DOMAIN-CONTAINING PROTEIN 10"/>
    <property type="match status" value="1"/>
</dbReference>
<feature type="transmembrane region" description="Helical" evidence="6">
    <location>
        <begin position="388"/>
        <end position="410"/>
    </location>
</feature>
<feature type="transmembrane region" description="Helical" evidence="6">
    <location>
        <begin position="205"/>
        <end position="226"/>
    </location>
</feature>
<dbReference type="CDD" id="cd17330">
    <property type="entry name" value="MFS_SLC46_TetA_like"/>
    <property type="match status" value="1"/>
</dbReference>
<organism evidence="7">
    <name type="scientific">Trypanosoma vivax (strain Y486)</name>
    <dbReference type="NCBI Taxonomy" id="1055687"/>
    <lineage>
        <taxon>Eukaryota</taxon>
        <taxon>Discoba</taxon>
        <taxon>Euglenozoa</taxon>
        <taxon>Kinetoplastea</taxon>
        <taxon>Metakinetoplastina</taxon>
        <taxon>Trypanosomatida</taxon>
        <taxon>Trypanosomatidae</taxon>
        <taxon>Trypanosoma</taxon>
        <taxon>Duttonella</taxon>
    </lineage>
</organism>
<feature type="transmembrane region" description="Helical" evidence="6">
    <location>
        <begin position="422"/>
        <end position="445"/>
    </location>
</feature>
<dbReference type="GO" id="GO:0016020">
    <property type="term" value="C:membrane"/>
    <property type="evidence" value="ECO:0007669"/>
    <property type="project" value="UniProtKB-SubCell"/>
</dbReference>
<dbReference type="GO" id="GO:0022857">
    <property type="term" value="F:transmembrane transporter activity"/>
    <property type="evidence" value="ECO:0007669"/>
    <property type="project" value="InterPro"/>
</dbReference>
<dbReference type="Pfam" id="PF07690">
    <property type="entry name" value="MFS_1"/>
    <property type="match status" value="1"/>
</dbReference>
<feature type="transmembrane region" description="Helical" evidence="6">
    <location>
        <begin position="157"/>
        <end position="180"/>
    </location>
</feature>
<name>G0U3F7_TRYVY</name>
<keyword evidence="5 6" id="KW-0472">Membrane</keyword>
<feature type="transmembrane region" description="Helical" evidence="6">
    <location>
        <begin position="101"/>
        <end position="119"/>
    </location>
</feature>
<evidence type="ECO:0000313" key="7">
    <source>
        <dbReference type="EMBL" id="CCC50814.1"/>
    </source>
</evidence>
<feature type="transmembrane region" description="Helical" evidence="6">
    <location>
        <begin position="457"/>
        <end position="479"/>
    </location>
</feature>
<feature type="transmembrane region" description="Helical" evidence="6">
    <location>
        <begin position="29"/>
        <end position="48"/>
    </location>
</feature>
<keyword evidence="4 6" id="KW-1133">Transmembrane helix</keyword>
<sequence>MLKVNVEDNKMETDDGAAHRAESPLPIKLMFPLGLVLLNESICSTMLLPYVSLLVAHLRQRPVDESGYMTGILFGTFMFGQLLSSRMWGHLSDRYGRRAPMIIGLFSGGFMVLGFGLSTSVWMCIVFRFLHGLFNGNVLVAKTALADILDETNEAKGFTLVSFTYGIGLLVGPAVGGLLYDPANNGTMLWAGIAKDSVFAQFPGLMPAIAAFVYNVFAIACSYLYLPETNPCARSLPAWLDCLNRGAPCWKEVTTLSEGSESAQDTVVDGECDLDSMNLQNDLGNNCAKMRMLSLNVADEMHLVRPYKRSLALLTENQPDKTVEGWGALGSVRCEGDKNEGDSGCESCEETNQLLGRGTERLPLDDKRNGTLESFGYWDSIKDPKTRVILILYMMLACADVAFSEIFPLWATASVGVGGLGYQSGIVGFLLLANSIPCLLSNICLHIAYRVVPNRMHLWCFCMYGMACAVGFLPFIVYAPLSCRIHLLLICCFVRQWFSSWSFGVVSIITAHAAPQGHVGTMYGITQSCSSAVRCVTPSTVTATFAWSLSGAKPLPFNHVFVFLITSVLYALTGILPFAVGTESDVAAQRTRVELEVVTEHNFEDK</sequence>
<dbReference type="AlphaFoldDB" id="G0U3F7"/>
<evidence type="ECO:0000256" key="5">
    <source>
        <dbReference type="ARBA" id="ARBA00023136"/>
    </source>
</evidence>
<dbReference type="PRINTS" id="PR01035">
    <property type="entry name" value="TCRTETA"/>
</dbReference>
<keyword evidence="2" id="KW-0813">Transport</keyword>
<accession>G0U3F7</accession>
<dbReference type="VEuPathDB" id="TriTrypDB:TvY486_0906350"/>
<dbReference type="InterPro" id="IPR011701">
    <property type="entry name" value="MFS"/>
</dbReference>